<evidence type="ECO:0000313" key="3">
    <source>
        <dbReference type="Proteomes" id="UP001230504"/>
    </source>
</evidence>
<dbReference type="GeneID" id="85443230"/>
<gene>
    <name evidence="2" type="ORF">LY79DRAFT_568769</name>
</gene>
<evidence type="ECO:0000256" key="1">
    <source>
        <dbReference type="SAM" id="MobiDB-lite"/>
    </source>
</evidence>
<comment type="caution">
    <text evidence="2">The sequence shown here is derived from an EMBL/GenBank/DDBJ whole genome shotgun (WGS) entry which is preliminary data.</text>
</comment>
<accession>A0AAD8UZ90</accession>
<evidence type="ECO:0000313" key="2">
    <source>
        <dbReference type="EMBL" id="KAK1573402.1"/>
    </source>
</evidence>
<feature type="region of interest" description="Disordered" evidence="1">
    <location>
        <begin position="145"/>
        <end position="191"/>
    </location>
</feature>
<proteinExistence type="predicted"/>
<organism evidence="2 3">
    <name type="scientific">Colletotrichum navitas</name>
    <dbReference type="NCBI Taxonomy" id="681940"/>
    <lineage>
        <taxon>Eukaryota</taxon>
        <taxon>Fungi</taxon>
        <taxon>Dikarya</taxon>
        <taxon>Ascomycota</taxon>
        <taxon>Pezizomycotina</taxon>
        <taxon>Sordariomycetes</taxon>
        <taxon>Hypocreomycetidae</taxon>
        <taxon>Glomerellales</taxon>
        <taxon>Glomerellaceae</taxon>
        <taxon>Colletotrichum</taxon>
        <taxon>Colletotrichum graminicola species complex</taxon>
    </lineage>
</organism>
<protein>
    <submittedName>
        <fullName evidence="2">Uncharacterized protein</fullName>
    </submittedName>
</protein>
<dbReference type="AlphaFoldDB" id="A0AAD8UZ90"/>
<dbReference type="EMBL" id="JAHLJV010000093">
    <property type="protein sequence ID" value="KAK1573402.1"/>
    <property type="molecule type" value="Genomic_DNA"/>
</dbReference>
<dbReference type="Proteomes" id="UP001230504">
    <property type="component" value="Unassembled WGS sequence"/>
</dbReference>
<reference evidence="2" key="1">
    <citation type="submission" date="2021-06" db="EMBL/GenBank/DDBJ databases">
        <title>Comparative genomics, transcriptomics and evolutionary studies reveal genomic signatures of adaptation to plant cell wall in hemibiotrophic fungi.</title>
        <authorList>
            <consortium name="DOE Joint Genome Institute"/>
            <person name="Baroncelli R."/>
            <person name="Diaz J.F."/>
            <person name="Benocci T."/>
            <person name="Peng M."/>
            <person name="Battaglia E."/>
            <person name="Haridas S."/>
            <person name="Andreopoulos W."/>
            <person name="Labutti K."/>
            <person name="Pangilinan J."/>
            <person name="Floch G.L."/>
            <person name="Makela M.R."/>
            <person name="Henrissat B."/>
            <person name="Grigoriev I.V."/>
            <person name="Crouch J.A."/>
            <person name="De Vries R.P."/>
            <person name="Sukno S.A."/>
            <person name="Thon M.R."/>
        </authorList>
    </citation>
    <scope>NUCLEOTIDE SEQUENCE</scope>
    <source>
        <strain evidence="2">CBS 125086</strain>
    </source>
</reference>
<keyword evidence="3" id="KW-1185">Reference proteome</keyword>
<name>A0AAD8UZ90_9PEZI</name>
<dbReference type="RefSeq" id="XP_060409034.1">
    <property type="nucleotide sequence ID" value="XM_060558990.1"/>
</dbReference>
<sequence>MGLAIIASGFVNGDDASLPVSERRTNKHEQNKRTPALCSVQCPLSTRMDGADARQMTHPFSPRRIILADSRFLSVSVQPDFRADGHDRTQISSLLVRHGVGLLVKKRNRATQALRTYDTTPLRERKEAKKPCRVSCLSRARRERSRVLIEPSADSPTQRRDQGPAPQNATRRRDNGQSSPAFPRLLMSANS</sequence>